<evidence type="ECO:0000256" key="1">
    <source>
        <dbReference type="ARBA" id="ARBA00008642"/>
    </source>
</evidence>
<accession>A0ABS8PC70</accession>
<dbReference type="Proteomes" id="UP001199469">
    <property type="component" value="Unassembled WGS sequence"/>
</dbReference>
<dbReference type="PANTHER" id="PTHR34069">
    <property type="entry name" value="3-OXOACYL-[ACYL-CARRIER-PROTEIN] SYNTHASE 3"/>
    <property type="match status" value="1"/>
</dbReference>
<keyword evidence="5 9" id="KW-0276">Fatty acid metabolism</keyword>
<dbReference type="CDD" id="cd00830">
    <property type="entry name" value="KAS_III"/>
    <property type="match status" value="1"/>
</dbReference>
<feature type="active site" evidence="9">
    <location>
        <position position="252"/>
    </location>
</feature>
<keyword evidence="3 9" id="KW-0444">Lipid biosynthesis</keyword>
<dbReference type="InterPro" id="IPR016039">
    <property type="entry name" value="Thiolase-like"/>
</dbReference>
<comment type="caution">
    <text evidence="12">The sequence shown here is derived from an EMBL/GenBank/DDBJ whole genome shotgun (WGS) entry which is preliminary data.</text>
</comment>
<feature type="active site" evidence="9">
    <location>
        <position position="125"/>
    </location>
</feature>
<sequence length="330" mass="34157">MSLSTTIRHPDPVVGARLLGLGSSQPDRIVTNDELAQRVETNDDWIRSRVGIAERRFAAESDSVVSMGADAASKALADAGLSPTDLDAVVVATCTMPTPIPNAAAQLADRIGINGIGAFDVNTACAGFCYGTAMASDMIRSGTARHVLVVGSEKLSDWLDMDDRSTCIIFADGAGAAVVGPASSPEEVGVGPVAWGAAGDLVSTIGIDEKNYLRQEGQSVFRWATTKIAPIAMQALEKAGLTPADIDVLVPHQANLRIVEAIAKKLKSQGARDDLVVADDIVHSGNTSSASIPMAIDHMRGAGRVRSGDVALLIGFGAGLSYGGQVVVLP</sequence>
<dbReference type="RefSeq" id="WP_230737667.1">
    <property type="nucleotide sequence ID" value="NZ_JAJNDB010000005.1"/>
</dbReference>
<feature type="active site" evidence="9">
    <location>
        <position position="286"/>
    </location>
</feature>
<keyword evidence="8 9" id="KW-0012">Acyltransferase</keyword>
<evidence type="ECO:0000256" key="6">
    <source>
        <dbReference type="ARBA" id="ARBA00023098"/>
    </source>
</evidence>
<dbReference type="EMBL" id="JAJNDB010000005">
    <property type="protein sequence ID" value="MCD2195891.1"/>
    <property type="molecule type" value="Genomic_DNA"/>
</dbReference>
<keyword evidence="2 9" id="KW-0963">Cytoplasm</keyword>
<evidence type="ECO:0000256" key="5">
    <source>
        <dbReference type="ARBA" id="ARBA00022832"/>
    </source>
</evidence>
<keyword evidence="9" id="KW-0511">Multifunctional enzyme</keyword>
<comment type="similarity">
    <text evidence="1 9">Belongs to the thiolase-like superfamily. FabH family.</text>
</comment>
<evidence type="ECO:0000313" key="12">
    <source>
        <dbReference type="EMBL" id="MCD2195891.1"/>
    </source>
</evidence>
<dbReference type="NCBIfam" id="TIGR00747">
    <property type="entry name" value="fabH"/>
    <property type="match status" value="1"/>
</dbReference>
<evidence type="ECO:0000256" key="3">
    <source>
        <dbReference type="ARBA" id="ARBA00022516"/>
    </source>
</evidence>
<dbReference type="Pfam" id="PF08545">
    <property type="entry name" value="ACP_syn_III"/>
    <property type="match status" value="1"/>
</dbReference>
<dbReference type="InterPro" id="IPR013751">
    <property type="entry name" value="ACP_syn_III_N"/>
</dbReference>
<dbReference type="PANTHER" id="PTHR34069:SF2">
    <property type="entry name" value="BETA-KETOACYL-[ACYL-CARRIER-PROTEIN] SYNTHASE III"/>
    <property type="match status" value="1"/>
</dbReference>
<evidence type="ECO:0000256" key="8">
    <source>
        <dbReference type="ARBA" id="ARBA00023315"/>
    </source>
</evidence>
<comment type="catalytic activity">
    <reaction evidence="9">
        <text>malonyl-[ACP] + acetyl-CoA + H(+) = 3-oxobutanoyl-[ACP] + CO2 + CoA</text>
        <dbReference type="Rhea" id="RHEA:12080"/>
        <dbReference type="Rhea" id="RHEA-COMP:9623"/>
        <dbReference type="Rhea" id="RHEA-COMP:9625"/>
        <dbReference type="ChEBI" id="CHEBI:15378"/>
        <dbReference type="ChEBI" id="CHEBI:16526"/>
        <dbReference type="ChEBI" id="CHEBI:57287"/>
        <dbReference type="ChEBI" id="CHEBI:57288"/>
        <dbReference type="ChEBI" id="CHEBI:78449"/>
        <dbReference type="ChEBI" id="CHEBI:78450"/>
        <dbReference type="EC" id="2.3.1.180"/>
    </reaction>
</comment>
<evidence type="ECO:0000256" key="2">
    <source>
        <dbReference type="ARBA" id="ARBA00022490"/>
    </source>
</evidence>
<comment type="domain">
    <text evidence="9">The last Arg residue of the ACP-binding site is essential for the weak association between ACP/AcpP and FabH.</text>
</comment>
<evidence type="ECO:0000259" key="11">
    <source>
        <dbReference type="Pfam" id="PF08545"/>
    </source>
</evidence>
<dbReference type="InterPro" id="IPR013747">
    <property type="entry name" value="ACP_syn_III_C"/>
</dbReference>
<comment type="function">
    <text evidence="9">Catalyzes the condensation reaction of fatty acid synthesis by the addition to an acyl acceptor of two carbons from malonyl-ACP. Catalyzes the first condensation reaction which initiates fatty acid synthesis and may therefore play a role in governing the total rate of fatty acid production. Possesses both acetoacetyl-ACP synthase and acetyl transacylase activities. Its substrate specificity determines the biosynthesis of branched-chain and/or straight-chain of fatty acids.</text>
</comment>
<keyword evidence="4 9" id="KW-0808">Transferase</keyword>
<keyword evidence="6 9" id="KW-0443">Lipid metabolism</keyword>
<evidence type="ECO:0000256" key="9">
    <source>
        <dbReference type="HAMAP-Rule" id="MF_01815"/>
    </source>
</evidence>
<dbReference type="NCBIfam" id="NF006829">
    <property type="entry name" value="PRK09352.1"/>
    <property type="match status" value="1"/>
</dbReference>
<dbReference type="InterPro" id="IPR004655">
    <property type="entry name" value="FabH"/>
</dbReference>
<dbReference type="EC" id="2.3.1.180" evidence="9"/>
<dbReference type="HAMAP" id="MF_01815">
    <property type="entry name" value="FabH"/>
    <property type="match status" value="1"/>
</dbReference>
<dbReference type="Gene3D" id="3.40.47.10">
    <property type="match status" value="2"/>
</dbReference>
<proteinExistence type="inferred from homology"/>
<keyword evidence="7 9" id="KW-0275">Fatty acid biosynthesis</keyword>
<keyword evidence="13" id="KW-1185">Reference proteome</keyword>
<comment type="pathway">
    <text evidence="9">Lipid metabolism; fatty acid biosynthesis.</text>
</comment>
<comment type="subcellular location">
    <subcellularLocation>
        <location evidence="9">Cytoplasm</location>
    </subcellularLocation>
</comment>
<protein>
    <recommendedName>
        <fullName evidence="9">Beta-ketoacyl-[acyl-carrier-protein] synthase III</fullName>
        <shortName evidence="9">Beta-ketoacyl-ACP synthase III</shortName>
        <shortName evidence="9">KAS III</shortName>
        <ecNumber evidence="9">2.3.1.180</ecNumber>
    </recommendedName>
    <alternativeName>
        <fullName evidence="9">3-oxoacyl-[acyl-carrier-protein] synthase 3</fullName>
    </alternativeName>
    <alternativeName>
        <fullName evidence="9">3-oxoacyl-[acyl-carrier-protein] synthase III</fullName>
    </alternativeName>
</protein>
<comment type="subunit">
    <text evidence="9">Homodimer.</text>
</comment>
<evidence type="ECO:0000256" key="4">
    <source>
        <dbReference type="ARBA" id="ARBA00022679"/>
    </source>
</evidence>
<dbReference type="Pfam" id="PF08541">
    <property type="entry name" value="ACP_syn_III_C"/>
    <property type="match status" value="1"/>
</dbReference>
<feature type="region of interest" description="ACP-binding" evidence="9">
    <location>
        <begin position="253"/>
        <end position="257"/>
    </location>
</feature>
<reference evidence="12 13" key="1">
    <citation type="submission" date="2021-11" db="EMBL/GenBank/DDBJ databases">
        <title>Draft genome sequence of Actinomycetospora sp. SF1 isolated from the rhizosphere soil.</title>
        <authorList>
            <person name="Duangmal K."/>
            <person name="Chantavorakit T."/>
        </authorList>
    </citation>
    <scope>NUCLEOTIDE SEQUENCE [LARGE SCALE GENOMIC DNA]</scope>
    <source>
        <strain evidence="12 13">TBRC 5722</strain>
    </source>
</reference>
<evidence type="ECO:0000259" key="10">
    <source>
        <dbReference type="Pfam" id="PF08541"/>
    </source>
</evidence>
<feature type="domain" description="Beta-ketoacyl-[acyl-carrier-protein] synthase III N-terminal" evidence="11">
    <location>
        <begin position="119"/>
        <end position="198"/>
    </location>
</feature>
<name>A0ABS8PC70_9PSEU</name>
<evidence type="ECO:0000313" key="13">
    <source>
        <dbReference type="Proteomes" id="UP001199469"/>
    </source>
</evidence>
<feature type="domain" description="Beta-ketoacyl-[acyl-carrier-protein] synthase III C-terminal" evidence="10">
    <location>
        <begin position="236"/>
        <end position="327"/>
    </location>
</feature>
<dbReference type="SUPFAM" id="SSF53901">
    <property type="entry name" value="Thiolase-like"/>
    <property type="match status" value="1"/>
</dbReference>
<organism evidence="12 13">
    <name type="scientific">Actinomycetospora endophytica</name>
    <dbReference type="NCBI Taxonomy" id="2291215"/>
    <lineage>
        <taxon>Bacteria</taxon>
        <taxon>Bacillati</taxon>
        <taxon>Actinomycetota</taxon>
        <taxon>Actinomycetes</taxon>
        <taxon>Pseudonocardiales</taxon>
        <taxon>Pseudonocardiaceae</taxon>
        <taxon>Actinomycetospora</taxon>
    </lineage>
</organism>
<gene>
    <name evidence="9" type="primary">fabH</name>
    <name evidence="12" type="ORF">LQ327_21205</name>
</gene>
<evidence type="ECO:0000256" key="7">
    <source>
        <dbReference type="ARBA" id="ARBA00023160"/>
    </source>
</evidence>